<keyword evidence="5" id="KW-0804">Transcription</keyword>
<dbReference type="InterPro" id="IPR058163">
    <property type="entry name" value="LysR-type_TF_proteobact-type"/>
</dbReference>
<dbReference type="OrthoDB" id="9110639at2"/>
<dbReference type="SUPFAM" id="SSF53850">
    <property type="entry name" value="Periplasmic binding protein-like II"/>
    <property type="match status" value="1"/>
</dbReference>
<dbReference type="GO" id="GO:0003700">
    <property type="term" value="F:DNA-binding transcription factor activity"/>
    <property type="evidence" value="ECO:0007669"/>
    <property type="project" value="InterPro"/>
</dbReference>
<evidence type="ECO:0000256" key="2">
    <source>
        <dbReference type="ARBA" id="ARBA00022491"/>
    </source>
</evidence>
<dbReference type="KEGG" id="sfo:Z042_02680"/>
<evidence type="ECO:0000313" key="7">
    <source>
        <dbReference type="EMBL" id="AHG18639.1"/>
    </source>
</evidence>
<sequence>MDSLSALNAFVQAAETRNFTVAGQRLGLSPSAIGKAITRLENKLGVRLFHRSTRAITLTPEGSCFLERCRRILCELEVAEQELMHAKDAPRGLLRVSMPLAGMLMMPTLSAFMRHYPEITLDIDFSDRFVDVIEEGFDAVVRAGNVSDSRLMSRVLGKFELQLVASPDYLAQQGVPEKPADLQQYVCLHHRFATSGKLEPWPLKPVNGASPELPVSMVVNTIEPLIYMVEQGQGIACLPDFAVRRQLACGSLVQVLASHTQHSGIFRLLWPSSRYLSPKLRVFVDFLSENLFPRA</sequence>
<dbReference type="Proteomes" id="UP000019030">
    <property type="component" value="Chromosome"/>
</dbReference>
<feature type="domain" description="HTH lysR-type" evidence="6">
    <location>
        <begin position="1"/>
        <end position="59"/>
    </location>
</feature>
<organism evidence="7 8">
    <name type="scientific">Chania multitudinisentens RB-25</name>
    <dbReference type="NCBI Taxonomy" id="1441930"/>
    <lineage>
        <taxon>Bacteria</taxon>
        <taxon>Pseudomonadati</taxon>
        <taxon>Pseudomonadota</taxon>
        <taxon>Gammaproteobacteria</taxon>
        <taxon>Enterobacterales</taxon>
        <taxon>Yersiniaceae</taxon>
        <taxon>Chania</taxon>
    </lineage>
</organism>
<dbReference type="SUPFAM" id="SSF46785">
    <property type="entry name" value="Winged helix' DNA-binding domain"/>
    <property type="match status" value="1"/>
</dbReference>
<dbReference type="Gene3D" id="1.10.10.10">
    <property type="entry name" value="Winged helix-like DNA-binding domain superfamily/Winged helix DNA-binding domain"/>
    <property type="match status" value="1"/>
</dbReference>
<dbReference type="STRING" id="1441930.Z042_02680"/>
<dbReference type="HOGENOM" id="CLU_039613_16_1_6"/>
<dbReference type="RefSeq" id="WP_024913639.1">
    <property type="nucleotide sequence ID" value="NZ_CP007044.2"/>
</dbReference>
<name>W0L8C0_9GAMM</name>
<evidence type="ECO:0000313" key="8">
    <source>
        <dbReference type="Proteomes" id="UP000019030"/>
    </source>
</evidence>
<dbReference type="PATRIC" id="fig|1441930.4.peg.547"/>
<dbReference type="GO" id="GO:0043565">
    <property type="term" value="F:sequence-specific DNA binding"/>
    <property type="evidence" value="ECO:0007669"/>
    <property type="project" value="TreeGrafter"/>
</dbReference>
<dbReference type="CDD" id="cd08476">
    <property type="entry name" value="PBP2_CrgA_like_7"/>
    <property type="match status" value="1"/>
</dbReference>
<evidence type="ECO:0000256" key="3">
    <source>
        <dbReference type="ARBA" id="ARBA00023015"/>
    </source>
</evidence>
<dbReference type="Gene3D" id="3.40.190.290">
    <property type="match status" value="1"/>
</dbReference>
<keyword evidence="4" id="KW-0238">DNA-binding</keyword>
<proteinExistence type="inferred from homology"/>
<keyword evidence="8" id="KW-1185">Reference proteome</keyword>
<keyword evidence="3" id="KW-0805">Transcription regulation</keyword>
<evidence type="ECO:0000256" key="1">
    <source>
        <dbReference type="ARBA" id="ARBA00009437"/>
    </source>
</evidence>
<dbReference type="PANTHER" id="PTHR30537">
    <property type="entry name" value="HTH-TYPE TRANSCRIPTIONAL REGULATOR"/>
    <property type="match status" value="1"/>
</dbReference>
<dbReference type="InterPro" id="IPR000847">
    <property type="entry name" value="LysR_HTH_N"/>
</dbReference>
<protein>
    <submittedName>
        <fullName evidence="7">LysR family transcriptional regulator</fullName>
    </submittedName>
</protein>
<evidence type="ECO:0000256" key="5">
    <source>
        <dbReference type="ARBA" id="ARBA00023163"/>
    </source>
</evidence>
<dbReference type="InterPro" id="IPR036388">
    <property type="entry name" value="WH-like_DNA-bd_sf"/>
</dbReference>
<dbReference type="Pfam" id="PF00126">
    <property type="entry name" value="HTH_1"/>
    <property type="match status" value="1"/>
</dbReference>
<dbReference type="FunFam" id="1.10.10.10:FF:000001">
    <property type="entry name" value="LysR family transcriptional regulator"/>
    <property type="match status" value="1"/>
</dbReference>
<dbReference type="InterPro" id="IPR005119">
    <property type="entry name" value="LysR_subst-bd"/>
</dbReference>
<gene>
    <name evidence="7" type="ORF">Z042_02680</name>
</gene>
<evidence type="ECO:0000259" key="6">
    <source>
        <dbReference type="PROSITE" id="PS50931"/>
    </source>
</evidence>
<keyword evidence="2" id="KW-0678">Repressor</keyword>
<dbReference type="Pfam" id="PF03466">
    <property type="entry name" value="LysR_substrate"/>
    <property type="match status" value="1"/>
</dbReference>
<evidence type="ECO:0000256" key="4">
    <source>
        <dbReference type="ARBA" id="ARBA00023125"/>
    </source>
</evidence>
<dbReference type="EMBL" id="CP007044">
    <property type="protein sequence ID" value="AHG18639.1"/>
    <property type="molecule type" value="Genomic_DNA"/>
</dbReference>
<reference evidence="7 8" key="1">
    <citation type="submission" date="2014-01" db="EMBL/GenBank/DDBJ databases">
        <title>Isolation of Serratia multitudinisentens RB-25 from Ex-Landfill site.</title>
        <authorList>
            <person name="Robson E.H.J."/>
        </authorList>
    </citation>
    <scope>NUCLEOTIDE SEQUENCE [LARGE SCALE GENOMIC DNA]</scope>
    <source>
        <strain evidence="7 8">RB-25</strain>
    </source>
</reference>
<dbReference type="AlphaFoldDB" id="W0L8C0"/>
<dbReference type="GO" id="GO:0006351">
    <property type="term" value="P:DNA-templated transcription"/>
    <property type="evidence" value="ECO:0007669"/>
    <property type="project" value="TreeGrafter"/>
</dbReference>
<accession>W0L8C0</accession>
<reference evidence="7 8" key="2">
    <citation type="submission" date="2015-03" db="EMBL/GenBank/DDBJ databases">
        <authorList>
            <person name="Chan K.-G."/>
        </authorList>
    </citation>
    <scope>NUCLEOTIDE SEQUENCE [LARGE SCALE GENOMIC DNA]</scope>
    <source>
        <strain evidence="7 8">RB-25</strain>
    </source>
</reference>
<dbReference type="InterPro" id="IPR036390">
    <property type="entry name" value="WH_DNA-bd_sf"/>
</dbReference>
<dbReference type="eggNOG" id="COG0583">
    <property type="taxonomic scope" value="Bacteria"/>
</dbReference>
<dbReference type="PRINTS" id="PR00039">
    <property type="entry name" value="HTHLYSR"/>
</dbReference>
<dbReference type="PROSITE" id="PS50931">
    <property type="entry name" value="HTH_LYSR"/>
    <property type="match status" value="1"/>
</dbReference>
<dbReference type="PANTHER" id="PTHR30537:SF72">
    <property type="entry name" value="LYSR FAMILY TRANSCRIPTIONAL REGULATOR"/>
    <property type="match status" value="1"/>
</dbReference>
<comment type="similarity">
    <text evidence="1">Belongs to the LysR transcriptional regulatory family.</text>
</comment>